<gene>
    <name evidence="2" type="ORF">Cgig2_004296</name>
</gene>
<organism evidence="2 3">
    <name type="scientific">Carnegiea gigantea</name>
    <dbReference type="NCBI Taxonomy" id="171969"/>
    <lineage>
        <taxon>Eukaryota</taxon>
        <taxon>Viridiplantae</taxon>
        <taxon>Streptophyta</taxon>
        <taxon>Embryophyta</taxon>
        <taxon>Tracheophyta</taxon>
        <taxon>Spermatophyta</taxon>
        <taxon>Magnoliopsida</taxon>
        <taxon>eudicotyledons</taxon>
        <taxon>Gunneridae</taxon>
        <taxon>Pentapetalae</taxon>
        <taxon>Caryophyllales</taxon>
        <taxon>Cactineae</taxon>
        <taxon>Cactaceae</taxon>
        <taxon>Cactoideae</taxon>
        <taxon>Echinocereeae</taxon>
        <taxon>Carnegiea</taxon>
    </lineage>
</organism>
<accession>A0A9Q1JH78</accession>
<reference evidence="2" key="1">
    <citation type="submission" date="2022-04" db="EMBL/GenBank/DDBJ databases">
        <title>Carnegiea gigantea Genome sequencing and assembly v2.</title>
        <authorList>
            <person name="Copetti D."/>
            <person name="Sanderson M.J."/>
            <person name="Burquez A."/>
            <person name="Wojciechowski M.F."/>
        </authorList>
    </citation>
    <scope>NUCLEOTIDE SEQUENCE</scope>
    <source>
        <strain evidence="2">SGP5-SGP5p</strain>
        <tissue evidence="2">Aerial part</tissue>
    </source>
</reference>
<feature type="transmembrane region" description="Helical" evidence="1">
    <location>
        <begin position="212"/>
        <end position="228"/>
    </location>
</feature>
<name>A0A9Q1JH78_9CARY</name>
<sequence>MELMWTNTMIGKIIGDHDRSAAEVEDAVNNTWVKRANIQVSRMEDILLFRCSNAQDKEDLIQLENVVIIGALLVLKRCNPHVPLKEWRFDDTALWVQIHGVLSTHIISEVVVSLAQVVGQVVDVDLGGGKERGIMRVKVRINLDHPVLPGAYLDAGEEDGLHWYLSNMRVFADYVRTISVLVILLNLALFLWRRQELMMQDPCAEKELPVQAASALGVVVIVIVIVVAQRRN</sequence>
<dbReference type="PANTHER" id="PTHR31286">
    <property type="entry name" value="GLYCINE-RICH CELL WALL STRUCTURAL PROTEIN 1.8-LIKE"/>
    <property type="match status" value="1"/>
</dbReference>
<keyword evidence="1" id="KW-0812">Transmembrane</keyword>
<dbReference type="InterPro" id="IPR040256">
    <property type="entry name" value="At4g02000-like"/>
</dbReference>
<dbReference type="AlphaFoldDB" id="A0A9Q1JH78"/>
<dbReference type="PANTHER" id="PTHR31286:SF167">
    <property type="entry name" value="OS09G0268800 PROTEIN"/>
    <property type="match status" value="1"/>
</dbReference>
<feature type="transmembrane region" description="Helical" evidence="1">
    <location>
        <begin position="174"/>
        <end position="192"/>
    </location>
</feature>
<comment type="caution">
    <text evidence="2">The sequence shown here is derived from an EMBL/GenBank/DDBJ whole genome shotgun (WGS) entry which is preliminary data.</text>
</comment>
<proteinExistence type="predicted"/>
<keyword evidence="1" id="KW-1133">Transmembrane helix</keyword>
<keyword evidence="1" id="KW-0472">Membrane</keyword>
<evidence type="ECO:0000256" key="1">
    <source>
        <dbReference type="SAM" id="Phobius"/>
    </source>
</evidence>
<dbReference type="Proteomes" id="UP001153076">
    <property type="component" value="Unassembled WGS sequence"/>
</dbReference>
<evidence type="ECO:0000313" key="2">
    <source>
        <dbReference type="EMBL" id="KAJ8425072.1"/>
    </source>
</evidence>
<keyword evidence="3" id="KW-1185">Reference proteome</keyword>
<dbReference type="EMBL" id="JAKOGI010001551">
    <property type="protein sequence ID" value="KAJ8425072.1"/>
    <property type="molecule type" value="Genomic_DNA"/>
</dbReference>
<protein>
    <submittedName>
        <fullName evidence="2">Uncharacterized protein</fullName>
    </submittedName>
</protein>
<evidence type="ECO:0000313" key="3">
    <source>
        <dbReference type="Proteomes" id="UP001153076"/>
    </source>
</evidence>